<protein>
    <submittedName>
        <fullName evidence="2">Methyltransferase domain-containing protein</fullName>
    </submittedName>
</protein>
<evidence type="ECO:0000313" key="3">
    <source>
        <dbReference type="Proteomes" id="UP000707138"/>
    </source>
</evidence>
<dbReference type="GO" id="GO:0032259">
    <property type="term" value="P:methylation"/>
    <property type="evidence" value="ECO:0007669"/>
    <property type="project" value="UniProtKB-KW"/>
</dbReference>
<dbReference type="EMBL" id="JACJLA010000004">
    <property type="protein sequence ID" value="MBM6912400.1"/>
    <property type="molecule type" value="Genomic_DNA"/>
</dbReference>
<dbReference type="Gene3D" id="3.40.50.150">
    <property type="entry name" value="Vaccinia Virus protein VP39"/>
    <property type="match status" value="1"/>
</dbReference>
<dbReference type="InterPro" id="IPR029063">
    <property type="entry name" value="SAM-dependent_MTases_sf"/>
</dbReference>
<dbReference type="Pfam" id="PF13649">
    <property type="entry name" value="Methyltransf_25"/>
    <property type="match status" value="1"/>
</dbReference>
<dbReference type="GO" id="GO:0008168">
    <property type="term" value="F:methyltransferase activity"/>
    <property type="evidence" value="ECO:0007669"/>
    <property type="project" value="UniProtKB-KW"/>
</dbReference>
<comment type="caution">
    <text evidence="2">The sequence shown here is derived from an EMBL/GenBank/DDBJ whole genome shotgun (WGS) entry which is preliminary data.</text>
</comment>
<dbReference type="RefSeq" id="WP_028254512.1">
    <property type="nucleotide sequence ID" value="NZ_JACJLA010000004.1"/>
</dbReference>
<feature type="domain" description="Methyltransferase" evidence="1">
    <location>
        <begin position="63"/>
        <end position="147"/>
    </location>
</feature>
<proteinExistence type="predicted"/>
<gene>
    <name evidence="2" type="ORF">H6A01_03510</name>
</gene>
<dbReference type="SUPFAM" id="SSF53335">
    <property type="entry name" value="S-adenosyl-L-methionine-dependent methyltransferases"/>
    <property type="match status" value="1"/>
</dbReference>
<dbReference type="Proteomes" id="UP000707138">
    <property type="component" value="Unassembled WGS sequence"/>
</dbReference>
<reference evidence="2 3" key="1">
    <citation type="journal article" date="2021" name="Sci. Rep.">
        <title>The distribution of antibiotic resistance genes in chicken gut microbiota commensals.</title>
        <authorList>
            <person name="Juricova H."/>
            <person name="Matiasovicova J."/>
            <person name="Kubasova T."/>
            <person name="Cejkova D."/>
            <person name="Rychlik I."/>
        </authorList>
    </citation>
    <scope>NUCLEOTIDE SEQUENCE [LARGE SCALE GENOMIC DNA]</scope>
    <source>
        <strain evidence="2 3">An537</strain>
    </source>
</reference>
<dbReference type="CDD" id="cd02440">
    <property type="entry name" value="AdoMet_MTases"/>
    <property type="match status" value="1"/>
</dbReference>
<name>A0ABS2GGE3_9FIRM</name>
<organism evidence="2 3">
    <name type="scientific">Veillonella magna</name>
    <dbReference type="NCBI Taxonomy" id="464322"/>
    <lineage>
        <taxon>Bacteria</taxon>
        <taxon>Bacillati</taxon>
        <taxon>Bacillota</taxon>
        <taxon>Negativicutes</taxon>
        <taxon>Veillonellales</taxon>
        <taxon>Veillonellaceae</taxon>
        <taxon>Veillonella</taxon>
    </lineage>
</organism>
<sequence length="274" mass="31173">METVVNTVNVSLDAWREEQKAWNDRSDFFVELHERDDRKAQVVYFLNYLEKKGLLPKEGAATLDIGCGVGDYALGLAKKGYEAHGIDLSDGMIKGGQELAKREGTALKLFVGPWSEETRQSLEWNRKFDLTYSFFCPVMFDKANVAAMSQTSKDKCLLVVFADRHDTIVEALTQHFYGTQDTFDWQSQVDGCISVAHQVGKDVNVDYITTPEEEAFDMEAAIEYFMLRLYSEEWGTKEAMKAAMKDALQPYVKEDGKVHNVTEDKVAWISWTVK</sequence>
<keyword evidence="2" id="KW-0489">Methyltransferase</keyword>
<keyword evidence="3" id="KW-1185">Reference proteome</keyword>
<dbReference type="InterPro" id="IPR041698">
    <property type="entry name" value="Methyltransf_25"/>
</dbReference>
<evidence type="ECO:0000313" key="2">
    <source>
        <dbReference type="EMBL" id="MBM6912400.1"/>
    </source>
</evidence>
<keyword evidence="2" id="KW-0808">Transferase</keyword>
<evidence type="ECO:0000259" key="1">
    <source>
        <dbReference type="Pfam" id="PF13649"/>
    </source>
</evidence>
<accession>A0ABS2GGE3</accession>